<dbReference type="InterPro" id="IPR027417">
    <property type="entry name" value="P-loop_NTPase"/>
</dbReference>
<evidence type="ECO:0000259" key="8">
    <source>
        <dbReference type="SMART" id="SM00382"/>
    </source>
</evidence>
<sequence>MSSTTGQFIGLALRLAVAMAGTYLSVRMMMKMLDPSREAKEEAKKKVAAILQNIDLPRDVEMNEYEMRIAAMLVPPQNGIDWADIGGCDNLINELRQRLVLPLQLMQSNARQTSLLSPSKGILLHGPPGCGKTLMARAVAKAVDARFIELDIAVLTDKWYGESQKLVSALFSFARKVEPTIIFIDEIDTFLRDRQSSDNETTSMMKAQFMTQWDGFTNSDAQVVVMGATNCPGSIDAAIYRRMPMRFCVPLPDMQSRLQILKVILKDEYVDELNLEEIAQHADGLSGSDLKEVCRTAALRRLSHNFDTHNRIGEVVIRQQDLIDSVDHFRGHSRYTHFFESRLD</sequence>
<organism evidence="9 10">
    <name type="scientific">Panagrellus redivivus</name>
    <name type="common">Microworm</name>
    <dbReference type="NCBI Taxonomy" id="6233"/>
    <lineage>
        <taxon>Eukaryota</taxon>
        <taxon>Metazoa</taxon>
        <taxon>Ecdysozoa</taxon>
        <taxon>Nematoda</taxon>
        <taxon>Chromadorea</taxon>
        <taxon>Rhabditida</taxon>
        <taxon>Tylenchina</taxon>
        <taxon>Panagrolaimomorpha</taxon>
        <taxon>Panagrolaimoidea</taxon>
        <taxon>Panagrolaimidae</taxon>
        <taxon>Panagrellus</taxon>
    </lineage>
</organism>
<dbReference type="Gene3D" id="3.40.50.300">
    <property type="entry name" value="P-loop containing nucleotide triphosphate hydrolases"/>
    <property type="match status" value="1"/>
</dbReference>
<dbReference type="InterPro" id="IPR003959">
    <property type="entry name" value="ATPase_AAA_core"/>
</dbReference>
<keyword evidence="7" id="KW-0812">Transmembrane</keyword>
<dbReference type="SUPFAM" id="SSF52540">
    <property type="entry name" value="P-loop containing nucleoside triphosphate hydrolases"/>
    <property type="match status" value="1"/>
</dbReference>
<keyword evidence="3" id="KW-1000">Mitochondrion outer membrane</keyword>
<keyword evidence="4 6" id="KW-0067">ATP-binding</keyword>
<dbReference type="Pfam" id="PF17862">
    <property type="entry name" value="AAA_lid_3"/>
    <property type="match status" value="1"/>
</dbReference>
<comment type="subcellular location">
    <subcellularLocation>
        <location evidence="1">Mitochondrion outer membrane</location>
        <topology evidence="1">Single-pass membrane protein</topology>
    </subcellularLocation>
</comment>
<dbReference type="InterPro" id="IPR041569">
    <property type="entry name" value="AAA_lid_3"/>
</dbReference>
<evidence type="ECO:0000313" key="9">
    <source>
        <dbReference type="Proteomes" id="UP000492821"/>
    </source>
</evidence>
<dbReference type="InterPro" id="IPR051701">
    <property type="entry name" value="Mito_OM_Translocase_MSP1"/>
</dbReference>
<evidence type="ECO:0000256" key="5">
    <source>
        <dbReference type="ARBA" id="ARBA00023128"/>
    </source>
</evidence>
<evidence type="ECO:0000256" key="4">
    <source>
        <dbReference type="ARBA" id="ARBA00022840"/>
    </source>
</evidence>
<dbReference type="PROSITE" id="PS00674">
    <property type="entry name" value="AAA"/>
    <property type="match status" value="1"/>
</dbReference>
<evidence type="ECO:0000256" key="7">
    <source>
        <dbReference type="SAM" id="Phobius"/>
    </source>
</evidence>
<comment type="similarity">
    <text evidence="6">Belongs to the AAA ATPase family.</text>
</comment>
<protein>
    <submittedName>
        <fullName evidence="10">AAA domain-containing protein</fullName>
    </submittedName>
</protein>
<evidence type="ECO:0000256" key="3">
    <source>
        <dbReference type="ARBA" id="ARBA00022787"/>
    </source>
</evidence>
<dbReference type="GO" id="GO:0140570">
    <property type="term" value="P:extraction of mislocalized protein from mitochondrial outer membrane"/>
    <property type="evidence" value="ECO:0007669"/>
    <property type="project" value="TreeGrafter"/>
</dbReference>
<keyword evidence="2 6" id="KW-0547">Nucleotide-binding</keyword>
<dbReference type="WBParaSite" id="Pan_g15687.t1">
    <property type="protein sequence ID" value="Pan_g15687.t1"/>
    <property type="gene ID" value="Pan_g15687"/>
</dbReference>
<reference evidence="10" key="2">
    <citation type="submission" date="2020-10" db="UniProtKB">
        <authorList>
            <consortium name="WormBaseParasite"/>
        </authorList>
    </citation>
    <scope>IDENTIFICATION</scope>
</reference>
<dbReference type="Pfam" id="PF00004">
    <property type="entry name" value="AAA"/>
    <property type="match status" value="1"/>
</dbReference>
<keyword evidence="9" id="KW-1185">Reference proteome</keyword>
<feature type="domain" description="AAA+ ATPase" evidence="8">
    <location>
        <begin position="118"/>
        <end position="253"/>
    </location>
</feature>
<dbReference type="GO" id="GO:0005741">
    <property type="term" value="C:mitochondrial outer membrane"/>
    <property type="evidence" value="ECO:0007669"/>
    <property type="project" value="UniProtKB-SubCell"/>
</dbReference>
<dbReference type="InterPro" id="IPR003593">
    <property type="entry name" value="AAA+_ATPase"/>
</dbReference>
<reference evidence="9" key="1">
    <citation type="journal article" date="2013" name="Genetics">
        <title>The draft genome and transcriptome of Panagrellus redivivus are shaped by the harsh demands of a free-living lifestyle.</title>
        <authorList>
            <person name="Srinivasan J."/>
            <person name="Dillman A.R."/>
            <person name="Macchietto M.G."/>
            <person name="Heikkinen L."/>
            <person name="Lakso M."/>
            <person name="Fracchia K.M."/>
            <person name="Antoshechkin I."/>
            <person name="Mortazavi A."/>
            <person name="Wong G."/>
            <person name="Sternberg P.W."/>
        </authorList>
    </citation>
    <scope>NUCLEOTIDE SEQUENCE [LARGE SCALE GENOMIC DNA]</scope>
    <source>
        <strain evidence="9">MT8872</strain>
    </source>
</reference>
<dbReference type="PANTHER" id="PTHR45644">
    <property type="entry name" value="AAA ATPASE, PUTATIVE (AFU_ORTHOLOGUE AFUA_2G12920)-RELATED-RELATED"/>
    <property type="match status" value="1"/>
</dbReference>
<dbReference type="GO" id="GO:0016887">
    <property type="term" value="F:ATP hydrolysis activity"/>
    <property type="evidence" value="ECO:0007669"/>
    <property type="project" value="InterPro"/>
</dbReference>
<dbReference type="Proteomes" id="UP000492821">
    <property type="component" value="Unassembled WGS sequence"/>
</dbReference>
<accession>A0A7E4V236</accession>
<evidence type="ECO:0000256" key="1">
    <source>
        <dbReference type="ARBA" id="ARBA00004572"/>
    </source>
</evidence>
<keyword evidence="7" id="KW-0472">Membrane</keyword>
<dbReference type="PANTHER" id="PTHR45644:SF3">
    <property type="entry name" value="FI08533P-RELATED"/>
    <property type="match status" value="1"/>
</dbReference>
<dbReference type="GO" id="GO:0005524">
    <property type="term" value="F:ATP binding"/>
    <property type="evidence" value="ECO:0007669"/>
    <property type="project" value="UniProtKB-KW"/>
</dbReference>
<keyword evidence="5" id="KW-0496">Mitochondrion</keyword>
<dbReference type="SMART" id="SM00382">
    <property type="entry name" value="AAA"/>
    <property type="match status" value="1"/>
</dbReference>
<dbReference type="Gene3D" id="1.10.8.60">
    <property type="match status" value="1"/>
</dbReference>
<keyword evidence="7" id="KW-1133">Transmembrane helix</keyword>
<evidence type="ECO:0000256" key="6">
    <source>
        <dbReference type="RuleBase" id="RU003651"/>
    </source>
</evidence>
<name>A0A7E4V236_PANRE</name>
<dbReference type="InterPro" id="IPR003960">
    <property type="entry name" value="ATPase_AAA_CS"/>
</dbReference>
<feature type="transmembrane region" description="Helical" evidence="7">
    <location>
        <begin position="6"/>
        <end position="26"/>
    </location>
</feature>
<evidence type="ECO:0000313" key="10">
    <source>
        <dbReference type="WBParaSite" id="Pan_g15687.t1"/>
    </source>
</evidence>
<evidence type="ECO:0000256" key="2">
    <source>
        <dbReference type="ARBA" id="ARBA00022741"/>
    </source>
</evidence>
<proteinExistence type="inferred from homology"/>
<dbReference type="AlphaFoldDB" id="A0A7E4V236"/>